<reference evidence="1" key="1">
    <citation type="journal article" date="2020" name="Stud. Mycol.">
        <title>101 Dothideomycetes genomes: a test case for predicting lifestyles and emergence of pathogens.</title>
        <authorList>
            <person name="Haridas S."/>
            <person name="Albert R."/>
            <person name="Binder M."/>
            <person name="Bloem J."/>
            <person name="Labutti K."/>
            <person name="Salamov A."/>
            <person name="Andreopoulos B."/>
            <person name="Baker S."/>
            <person name="Barry K."/>
            <person name="Bills G."/>
            <person name="Bluhm B."/>
            <person name="Cannon C."/>
            <person name="Castanera R."/>
            <person name="Culley D."/>
            <person name="Daum C."/>
            <person name="Ezra D."/>
            <person name="Gonzalez J."/>
            <person name="Henrissat B."/>
            <person name="Kuo A."/>
            <person name="Liang C."/>
            <person name="Lipzen A."/>
            <person name="Lutzoni F."/>
            <person name="Magnuson J."/>
            <person name="Mondo S."/>
            <person name="Nolan M."/>
            <person name="Ohm R."/>
            <person name="Pangilinan J."/>
            <person name="Park H.-J."/>
            <person name="Ramirez L."/>
            <person name="Alfaro M."/>
            <person name="Sun H."/>
            <person name="Tritt A."/>
            <person name="Yoshinaga Y."/>
            <person name="Zwiers L.-H."/>
            <person name="Turgeon B."/>
            <person name="Goodwin S."/>
            <person name="Spatafora J."/>
            <person name="Crous P."/>
            <person name="Grigoriev I."/>
        </authorList>
    </citation>
    <scope>NUCLEOTIDE SEQUENCE</scope>
    <source>
        <strain evidence="1">HMLAC05119</strain>
    </source>
</reference>
<dbReference type="EMBL" id="ML979132">
    <property type="protein sequence ID" value="KAF1921198.1"/>
    <property type="molecule type" value="Genomic_DNA"/>
</dbReference>
<dbReference type="Proteomes" id="UP000800096">
    <property type="component" value="Unassembled WGS sequence"/>
</dbReference>
<accession>A0A6A5R235</accession>
<protein>
    <submittedName>
        <fullName evidence="1">Uncharacterized protein</fullName>
    </submittedName>
</protein>
<proteinExistence type="predicted"/>
<dbReference type="AlphaFoldDB" id="A0A6A5R235"/>
<keyword evidence="2" id="KW-1185">Reference proteome</keyword>
<gene>
    <name evidence="1" type="ORF">BDU57DRAFT_40820</name>
</gene>
<evidence type="ECO:0000313" key="2">
    <source>
        <dbReference type="Proteomes" id="UP000800096"/>
    </source>
</evidence>
<organism evidence="1 2">
    <name type="scientific">Ampelomyces quisqualis</name>
    <name type="common">Powdery mildew agent</name>
    <dbReference type="NCBI Taxonomy" id="50730"/>
    <lineage>
        <taxon>Eukaryota</taxon>
        <taxon>Fungi</taxon>
        <taxon>Dikarya</taxon>
        <taxon>Ascomycota</taxon>
        <taxon>Pezizomycotina</taxon>
        <taxon>Dothideomycetes</taxon>
        <taxon>Pleosporomycetidae</taxon>
        <taxon>Pleosporales</taxon>
        <taxon>Pleosporineae</taxon>
        <taxon>Phaeosphaeriaceae</taxon>
        <taxon>Ampelomyces</taxon>
    </lineage>
</organism>
<evidence type="ECO:0000313" key="1">
    <source>
        <dbReference type="EMBL" id="KAF1921198.1"/>
    </source>
</evidence>
<sequence length="241" mass="26282">MQIASSSPSIQPHDLSTLVRFSTVSICFPLGLVLTASLLCSTLLYSTAGYPTFVLALCSHLVRFFSHDIVALPTLTRSSLGLLSGEARVTLPCALRSPTVLASGCYAAKSTGLGCRELLHRCYEAKRTNQTDAPLSSQNNSFSHVCFTSSITVSTNLFPQMQNNLLNLLTLSSDIDCRVRLTNLLDYLPVQYPFYCTTSTRSSSLDSTLQNTQTKVNMRTGISDGWNGMQKFPSAPLRPSH</sequence>
<name>A0A6A5R235_AMPQU</name>